<evidence type="ECO:0000313" key="6">
    <source>
        <dbReference type="Proteomes" id="UP000285883"/>
    </source>
</evidence>
<evidence type="ECO:0000313" key="4">
    <source>
        <dbReference type="EMBL" id="RLN83857.1"/>
    </source>
</evidence>
<comment type="caution">
    <text evidence="3">The sequence shown here is derived from an EMBL/GenBank/DDBJ whole genome shotgun (WGS) entry which is preliminary data.</text>
</comment>
<dbReference type="Proteomes" id="UP000785171">
    <property type="component" value="Unassembled WGS sequence"/>
</dbReference>
<dbReference type="EMBL" id="MBDN02000026">
    <property type="protein sequence ID" value="RLN83857.1"/>
    <property type="molecule type" value="Genomic_DNA"/>
</dbReference>
<accession>A0A3R7H8R6</accession>
<evidence type="ECO:0000313" key="1">
    <source>
        <dbReference type="EMBL" id="KAG2530935.1"/>
    </source>
</evidence>
<evidence type="ECO:0000313" key="5">
    <source>
        <dbReference type="Proteomes" id="UP000285624"/>
    </source>
</evidence>
<reference evidence="1" key="1">
    <citation type="journal article" date="2015" name="Genom Data">
        <title>Genome sequences of six Phytophthora species associated with forests in New Zealand.</title>
        <authorList>
            <person name="Studholme D.J."/>
            <person name="McDougal R.L."/>
            <person name="Sambles C."/>
            <person name="Hansen E."/>
            <person name="Hardy G."/>
            <person name="Grant M."/>
            <person name="Ganley R.J."/>
            <person name="Williams N.M."/>
        </authorList>
    </citation>
    <scope>NUCLEOTIDE SEQUENCE</scope>
    <source>
        <strain evidence="1">NZFS 2646</strain>
        <strain evidence="2">NZFS 3630</strain>
    </source>
</reference>
<sequence length="217" mass="24827">MTLELKKEEHVRTFVKLANLTQTKQLHEWNLESLQRALQWARAAENVVNSGDPQMDVERRIRQWFPVATLPTLPLDEALTANALQHAHIHLLRSILQSPFLATHPTRSQLVVAVLQELNKSHEESSSTGDELETRSSISALLTDQVVRAPRTEAMLAIARRVSEGSKPIRVQVEEPEQLQGMMGDLVKIVQDWVTCKPIRFWAFQPWTLITMYDCYV</sequence>
<name>A0A3R7H8R6_9STRA</name>
<dbReference type="GO" id="GO:0036297">
    <property type="term" value="P:interstrand cross-link repair"/>
    <property type="evidence" value="ECO:0007669"/>
    <property type="project" value="InterPro"/>
</dbReference>
<organism evidence="3 6">
    <name type="scientific">Phytophthora kernoviae</name>
    <dbReference type="NCBI Taxonomy" id="325452"/>
    <lineage>
        <taxon>Eukaryota</taxon>
        <taxon>Sar</taxon>
        <taxon>Stramenopiles</taxon>
        <taxon>Oomycota</taxon>
        <taxon>Peronosporomycetes</taxon>
        <taxon>Peronosporales</taxon>
        <taxon>Peronosporaceae</taxon>
        <taxon>Phytophthora</taxon>
    </lineage>
</organism>
<gene>
    <name evidence="3" type="ORF">BBI17_001526</name>
    <name evidence="4" type="ORF">BBO99_00001722</name>
    <name evidence="1" type="ORF">JM16_001428</name>
    <name evidence="2" type="ORF">JM18_001509</name>
</gene>
<keyword evidence="5" id="KW-1185">Reference proteome</keyword>
<dbReference type="Proteomes" id="UP000792063">
    <property type="component" value="Unassembled WGS sequence"/>
</dbReference>
<protein>
    <submittedName>
        <fullName evidence="3">Uncharacterized protein</fullName>
    </submittedName>
</protein>
<reference evidence="1" key="3">
    <citation type="submission" date="2020-06" db="EMBL/GenBank/DDBJ databases">
        <authorList>
            <person name="Studholme D.J."/>
        </authorList>
    </citation>
    <scope>NUCLEOTIDE SEQUENCE</scope>
    <source>
        <strain evidence="1">NZFS 2646</strain>
        <strain evidence="2">NZFS 3630</strain>
    </source>
</reference>
<evidence type="ECO:0000313" key="3">
    <source>
        <dbReference type="EMBL" id="RLN36738.1"/>
    </source>
</evidence>
<dbReference type="EMBL" id="JPWV03000015">
    <property type="protein sequence ID" value="KAG2530935.1"/>
    <property type="molecule type" value="Genomic_DNA"/>
</dbReference>
<dbReference type="EMBL" id="MAYM02000707">
    <property type="protein sequence ID" value="RLN36738.1"/>
    <property type="molecule type" value="Genomic_DNA"/>
</dbReference>
<dbReference type="AlphaFoldDB" id="A0A3R7H8R6"/>
<proteinExistence type="predicted"/>
<evidence type="ECO:0000313" key="2">
    <source>
        <dbReference type="EMBL" id="KAG2532031.1"/>
    </source>
</evidence>
<dbReference type="InterPro" id="IPR035428">
    <property type="entry name" value="FANCF"/>
</dbReference>
<dbReference type="Proteomes" id="UP000285624">
    <property type="component" value="Unassembled WGS sequence"/>
</dbReference>
<reference evidence="5 6" key="2">
    <citation type="submission" date="2018-07" db="EMBL/GenBank/DDBJ databases">
        <title>Genome sequencing of oomycete isolates from Chile give support for New Zealand origin for Phytophthora kernoviae and make available the first Nothophytophthora sp. genome.</title>
        <authorList>
            <person name="Studholme D.J."/>
            <person name="Sanfuentes E."/>
            <person name="Panda P."/>
            <person name="Hill R."/>
            <person name="Sambles C."/>
            <person name="Grant M."/>
            <person name="Williams N.M."/>
            <person name="Mcdougal R.L."/>
        </authorList>
    </citation>
    <scope>NUCLEOTIDE SEQUENCE [LARGE SCALE GENOMIC DNA]</scope>
    <source>
        <strain evidence="3">Chile2</strain>
        <strain evidence="4">Chile4</strain>
    </source>
</reference>
<dbReference type="EMBL" id="JPWU03000014">
    <property type="protein sequence ID" value="KAG2532031.1"/>
    <property type="molecule type" value="Genomic_DNA"/>
</dbReference>
<dbReference type="Proteomes" id="UP000285883">
    <property type="component" value="Unassembled WGS sequence"/>
</dbReference>
<dbReference type="Pfam" id="PF11107">
    <property type="entry name" value="FANCF"/>
    <property type="match status" value="1"/>
</dbReference>
<dbReference type="GO" id="GO:0043240">
    <property type="term" value="C:Fanconi anaemia nuclear complex"/>
    <property type="evidence" value="ECO:0007669"/>
    <property type="project" value="InterPro"/>
</dbReference>